<dbReference type="Proteomes" id="UP000634136">
    <property type="component" value="Unassembled WGS sequence"/>
</dbReference>
<keyword evidence="1" id="KW-0472">Membrane</keyword>
<feature type="transmembrane region" description="Helical" evidence="1">
    <location>
        <begin position="97"/>
        <end position="122"/>
    </location>
</feature>
<dbReference type="EMBL" id="JAAIUW010000006">
    <property type="protein sequence ID" value="KAF7825987.1"/>
    <property type="molecule type" value="Genomic_DNA"/>
</dbReference>
<evidence type="ECO:0000313" key="3">
    <source>
        <dbReference type="Proteomes" id="UP000634136"/>
    </source>
</evidence>
<sequence>MEIEGEAVMRGRVGLYGGRYRQSTRLSMRLTLEIGSFILFSLGSSYSYYSYTMNNRVMMLHYESLIATTTTFPSFFGLQLHLLISLSVFLPLMPSLLLLLPLLLATATALFSLAVALASTAASSHLPLLHSPPLT</sequence>
<protein>
    <submittedName>
        <fullName evidence="2">Uncharacterized protein</fullName>
    </submittedName>
</protein>
<feature type="transmembrane region" description="Helical" evidence="1">
    <location>
        <begin position="30"/>
        <end position="51"/>
    </location>
</feature>
<feature type="transmembrane region" description="Helical" evidence="1">
    <location>
        <begin position="71"/>
        <end position="90"/>
    </location>
</feature>
<evidence type="ECO:0000256" key="1">
    <source>
        <dbReference type="SAM" id="Phobius"/>
    </source>
</evidence>
<evidence type="ECO:0000313" key="2">
    <source>
        <dbReference type="EMBL" id="KAF7825987.1"/>
    </source>
</evidence>
<proteinExistence type="predicted"/>
<keyword evidence="1" id="KW-1133">Transmembrane helix</keyword>
<name>A0A834TRC7_9FABA</name>
<reference evidence="2" key="1">
    <citation type="submission" date="2020-09" db="EMBL/GenBank/DDBJ databases">
        <title>Genome-Enabled Discovery of Anthraquinone Biosynthesis in Senna tora.</title>
        <authorList>
            <person name="Kang S.-H."/>
            <person name="Pandey R.P."/>
            <person name="Lee C.-M."/>
            <person name="Sim J.-S."/>
            <person name="Jeong J.-T."/>
            <person name="Choi B.-S."/>
            <person name="Jung M."/>
            <person name="Ginzburg D."/>
            <person name="Zhao K."/>
            <person name="Won S.Y."/>
            <person name="Oh T.-J."/>
            <person name="Yu Y."/>
            <person name="Kim N.-H."/>
            <person name="Lee O.R."/>
            <person name="Lee T.-H."/>
            <person name="Bashyal P."/>
            <person name="Kim T.-S."/>
            <person name="Lee W.-H."/>
            <person name="Kawkins C."/>
            <person name="Kim C.-K."/>
            <person name="Kim J.S."/>
            <person name="Ahn B.O."/>
            <person name="Rhee S.Y."/>
            <person name="Sohng J.K."/>
        </authorList>
    </citation>
    <scope>NUCLEOTIDE SEQUENCE</scope>
    <source>
        <tissue evidence="2">Leaf</tissue>
    </source>
</reference>
<keyword evidence="3" id="KW-1185">Reference proteome</keyword>
<gene>
    <name evidence="2" type="ORF">G2W53_017151</name>
</gene>
<comment type="caution">
    <text evidence="2">The sequence shown here is derived from an EMBL/GenBank/DDBJ whole genome shotgun (WGS) entry which is preliminary data.</text>
</comment>
<keyword evidence="1" id="KW-0812">Transmembrane</keyword>
<organism evidence="2 3">
    <name type="scientific">Senna tora</name>
    <dbReference type="NCBI Taxonomy" id="362788"/>
    <lineage>
        <taxon>Eukaryota</taxon>
        <taxon>Viridiplantae</taxon>
        <taxon>Streptophyta</taxon>
        <taxon>Embryophyta</taxon>
        <taxon>Tracheophyta</taxon>
        <taxon>Spermatophyta</taxon>
        <taxon>Magnoliopsida</taxon>
        <taxon>eudicotyledons</taxon>
        <taxon>Gunneridae</taxon>
        <taxon>Pentapetalae</taxon>
        <taxon>rosids</taxon>
        <taxon>fabids</taxon>
        <taxon>Fabales</taxon>
        <taxon>Fabaceae</taxon>
        <taxon>Caesalpinioideae</taxon>
        <taxon>Cassia clade</taxon>
        <taxon>Senna</taxon>
    </lineage>
</organism>
<dbReference type="AlphaFoldDB" id="A0A834TRC7"/>
<accession>A0A834TRC7</accession>